<organism evidence="1 2">
    <name type="scientific">Pluteus cervinus</name>
    <dbReference type="NCBI Taxonomy" id="181527"/>
    <lineage>
        <taxon>Eukaryota</taxon>
        <taxon>Fungi</taxon>
        <taxon>Dikarya</taxon>
        <taxon>Basidiomycota</taxon>
        <taxon>Agaricomycotina</taxon>
        <taxon>Agaricomycetes</taxon>
        <taxon>Agaricomycetidae</taxon>
        <taxon>Agaricales</taxon>
        <taxon>Pluteineae</taxon>
        <taxon>Pluteaceae</taxon>
        <taxon>Pluteus</taxon>
    </lineage>
</organism>
<dbReference type="Proteomes" id="UP000308600">
    <property type="component" value="Unassembled WGS sequence"/>
</dbReference>
<proteinExistence type="predicted"/>
<sequence length="166" mass="17582">MPFPNGKLTQPPSNNASPTFRFGHPIPSATPITIMPFPNGKFAQPPSNNTSSTFRFDHPIPSAAPIAIMPFPNGKLTQPPSNNASPTFCSGHAVPSATPITIMPFPNGKLAQPSLSGGAGHQHCRMRQQLSPSPTSSVKQSGYHPSPPTLLRPTITRTSPIMPRGC</sequence>
<keyword evidence="2" id="KW-1185">Reference proteome</keyword>
<protein>
    <submittedName>
        <fullName evidence="1">Uncharacterized protein</fullName>
    </submittedName>
</protein>
<dbReference type="EMBL" id="ML208505">
    <property type="protein sequence ID" value="TFK63770.1"/>
    <property type="molecule type" value="Genomic_DNA"/>
</dbReference>
<name>A0ACD3AEB8_9AGAR</name>
<evidence type="ECO:0000313" key="2">
    <source>
        <dbReference type="Proteomes" id="UP000308600"/>
    </source>
</evidence>
<accession>A0ACD3AEB8</accession>
<reference evidence="1 2" key="1">
    <citation type="journal article" date="2019" name="Nat. Ecol. Evol.">
        <title>Megaphylogeny resolves global patterns of mushroom evolution.</title>
        <authorList>
            <person name="Varga T."/>
            <person name="Krizsan K."/>
            <person name="Foldi C."/>
            <person name="Dima B."/>
            <person name="Sanchez-Garcia M."/>
            <person name="Sanchez-Ramirez S."/>
            <person name="Szollosi G.J."/>
            <person name="Szarkandi J.G."/>
            <person name="Papp V."/>
            <person name="Albert L."/>
            <person name="Andreopoulos W."/>
            <person name="Angelini C."/>
            <person name="Antonin V."/>
            <person name="Barry K.W."/>
            <person name="Bougher N.L."/>
            <person name="Buchanan P."/>
            <person name="Buyck B."/>
            <person name="Bense V."/>
            <person name="Catcheside P."/>
            <person name="Chovatia M."/>
            <person name="Cooper J."/>
            <person name="Damon W."/>
            <person name="Desjardin D."/>
            <person name="Finy P."/>
            <person name="Geml J."/>
            <person name="Haridas S."/>
            <person name="Hughes K."/>
            <person name="Justo A."/>
            <person name="Karasinski D."/>
            <person name="Kautmanova I."/>
            <person name="Kiss B."/>
            <person name="Kocsube S."/>
            <person name="Kotiranta H."/>
            <person name="LaButti K.M."/>
            <person name="Lechner B.E."/>
            <person name="Liimatainen K."/>
            <person name="Lipzen A."/>
            <person name="Lukacs Z."/>
            <person name="Mihaltcheva S."/>
            <person name="Morgado L.N."/>
            <person name="Niskanen T."/>
            <person name="Noordeloos M.E."/>
            <person name="Ohm R.A."/>
            <person name="Ortiz-Santana B."/>
            <person name="Ovrebo C."/>
            <person name="Racz N."/>
            <person name="Riley R."/>
            <person name="Savchenko A."/>
            <person name="Shiryaev A."/>
            <person name="Soop K."/>
            <person name="Spirin V."/>
            <person name="Szebenyi C."/>
            <person name="Tomsovsky M."/>
            <person name="Tulloss R.E."/>
            <person name="Uehling J."/>
            <person name="Grigoriev I.V."/>
            <person name="Vagvolgyi C."/>
            <person name="Papp T."/>
            <person name="Martin F.M."/>
            <person name="Miettinen O."/>
            <person name="Hibbett D.S."/>
            <person name="Nagy L.G."/>
        </authorList>
    </citation>
    <scope>NUCLEOTIDE SEQUENCE [LARGE SCALE GENOMIC DNA]</scope>
    <source>
        <strain evidence="1 2">NL-1719</strain>
    </source>
</reference>
<gene>
    <name evidence="1" type="ORF">BDN72DRAFT_902121</name>
</gene>
<evidence type="ECO:0000313" key="1">
    <source>
        <dbReference type="EMBL" id="TFK63770.1"/>
    </source>
</evidence>